<reference evidence="2" key="1">
    <citation type="submission" date="2021-01" db="EMBL/GenBank/DDBJ databases">
        <authorList>
            <person name="Corre E."/>
            <person name="Pelletier E."/>
            <person name="Niang G."/>
            <person name="Scheremetjew M."/>
            <person name="Finn R."/>
            <person name="Kale V."/>
            <person name="Holt S."/>
            <person name="Cochrane G."/>
            <person name="Meng A."/>
            <person name="Brown T."/>
            <person name="Cohen L."/>
        </authorList>
    </citation>
    <scope>NUCLEOTIDE SEQUENCE</scope>
    <source>
        <strain evidence="2">CCMP2877</strain>
    </source>
</reference>
<protein>
    <recommendedName>
        <fullName evidence="1">BPL/LPL catalytic domain-containing protein</fullName>
    </recommendedName>
</protein>
<gene>
    <name evidence="2" type="ORF">PPAR1163_LOCUS13759</name>
</gene>
<proteinExistence type="predicted"/>
<dbReference type="InterPro" id="IPR004143">
    <property type="entry name" value="BPL_LPL_catalytic"/>
</dbReference>
<dbReference type="InterPro" id="IPR053264">
    <property type="entry name" value="Lipoate-ligase_2_inactive"/>
</dbReference>
<evidence type="ECO:0000313" key="2">
    <source>
        <dbReference type="EMBL" id="CAD9255389.1"/>
    </source>
</evidence>
<feature type="domain" description="BPL/LPL catalytic" evidence="1">
    <location>
        <begin position="56"/>
        <end position="250"/>
    </location>
</feature>
<dbReference type="EMBL" id="HBGJ01021222">
    <property type="protein sequence ID" value="CAD9255389.1"/>
    <property type="molecule type" value="Transcribed_RNA"/>
</dbReference>
<dbReference type="Gene3D" id="3.30.930.10">
    <property type="entry name" value="Bira Bifunctional Protein, Domain 2"/>
    <property type="match status" value="1"/>
</dbReference>
<dbReference type="PANTHER" id="PTHR43506">
    <property type="entry name" value="BIOTIN/LIPOATE A/B PROTEIN LIGASE FAMILY"/>
    <property type="match status" value="1"/>
</dbReference>
<dbReference type="PANTHER" id="PTHR43506:SF1">
    <property type="entry name" value="BPL_LPL CATALYTIC DOMAIN-CONTAINING PROTEIN"/>
    <property type="match status" value="1"/>
</dbReference>
<accession>A0A7S1U394</accession>
<evidence type="ECO:0000259" key="1">
    <source>
        <dbReference type="PROSITE" id="PS51733"/>
    </source>
</evidence>
<dbReference type="PROSITE" id="PS51733">
    <property type="entry name" value="BPL_LPL_CATALYTIC"/>
    <property type="match status" value="1"/>
</dbReference>
<dbReference type="Pfam" id="PF21948">
    <property type="entry name" value="LplA-B_cat"/>
    <property type="match status" value="1"/>
</dbReference>
<sequence>MRAAAAAAAKALRRKRPLPQRLHVGDGGGGSPLYVVQLGRVAPMPMLLLEELLLRRSSENFLVTARGAAQPTIVLGISGKPAKLTKPGFVAQRGVPLLKRFSGGGTVVVDDACFFASWIVDASFAPECKPFPKEIMAYTGGVYGDVLRRSAPNQDFGEVLRENDYVIGEKKFGGNAQSIVSDRWLHHTSFLFEVRERNMELLSIPEKRPVYRADRDHGDFLVSLGDYGITMDAFEDGLVATAAALGGGGVIAGEAAKRKVLDIVAADGGWEAALEATKTRSKFVTAENEPIPSPEWRAAAVEEMRAAVEGRGFGLGLRLG</sequence>
<organism evidence="2">
    <name type="scientific">Phaeomonas parva</name>
    <dbReference type="NCBI Taxonomy" id="124430"/>
    <lineage>
        <taxon>Eukaryota</taxon>
        <taxon>Sar</taxon>
        <taxon>Stramenopiles</taxon>
        <taxon>Ochrophyta</taxon>
        <taxon>Pinguiophyceae</taxon>
        <taxon>Pinguiochrysidales</taxon>
        <taxon>Pinguiochrysidaceae</taxon>
        <taxon>Phaeomonas</taxon>
    </lineage>
</organism>
<dbReference type="AlphaFoldDB" id="A0A7S1U394"/>
<dbReference type="SUPFAM" id="SSF55681">
    <property type="entry name" value="Class II aaRS and biotin synthetases"/>
    <property type="match status" value="1"/>
</dbReference>
<dbReference type="InterPro" id="IPR045864">
    <property type="entry name" value="aa-tRNA-synth_II/BPL/LPL"/>
</dbReference>
<name>A0A7S1U394_9STRA</name>